<evidence type="ECO:0000256" key="1">
    <source>
        <dbReference type="SAM" id="Phobius"/>
    </source>
</evidence>
<protein>
    <submittedName>
        <fullName evidence="2">Uncharacterized protein</fullName>
    </submittedName>
</protein>
<name>A0A5N6H7W5_ASPFL</name>
<feature type="transmembrane region" description="Helical" evidence="1">
    <location>
        <begin position="6"/>
        <end position="30"/>
    </location>
</feature>
<evidence type="ECO:0000313" key="2">
    <source>
        <dbReference type="EMBL" id="KAB8249854.1"/>
    </source>
</evidence>
<organism evidence="2">
    <name type="scientific">Aspergillus flavus</name>
    <dbReference type="NCBI Taxonomy" id="5059"/>
    <lineage>
        <taxon>Eukaryota</taxon>
        <taxon>Fungi</taxon>
        <taxon>Dikarya</taxon>
        <taxon>Ascomycota</taxon>
        <taxon>Pezizomycotina</taxon>
        <taxon>Eurotiomycetes</taxon>
        <taxon>Eurotiomycetidae</taxon>
        <taxon>Eurotiales</taxon>
        <taxon>Aspergillaceae</taxon>
        <taxon>Aspergillus</taxon>
        <taxon>Aspergillus subgen. Circumdati</taxon>
    </lineage>
</organism>
<dbReference type="EMBL" id="ML734569">
    <property type="protein sequence ID" value="KAB8249854.1"/>
    <property type="molecule type" value="Genomic_DNA"/>
</dbReference>
<accession>A0A5N6H7W5</accession>
<dbReference type="Proteomes" id="UP000325434">
    <property type="component" value="Unassembled WGS sequence"/>
</dbReference>
<gene>
    <name evidence="2" type="ORF">BDV35DRAFT_123031</name>
</gene>
<proteinExistence type="predicted"/>
<keyword evidence="1" id="KW-1133">Transmembrane helix</keyword>
<keyword evidence="1" id="KW-0812">Transmembrane</keyword>
<reference evidence="2" key="1">
    <citation type="submission" date="2019-04" db="EMBL/GenBank/DDBJ databases">
        <title>Friends and foes A comparative genomics study of 23 Aspergillus species from section Flavi.</title>
        <authorList>
            <consortium name="DOE Joint Genome Institute"/>
            <person name="Kjaerbolling I."/>
            <person name="Vesth T."/>
            <person name="Frisvad J.C."/>
            <person name="Nybo J.L."/>
            <person name="Theobald S."/>
            <person name="Kildgaard S."/>
            <person name="Isbrandt T."/>
            <person name="Kuo A."/>
            <person name="Sato A."/>
            <person name="Lyhne E.K."/>
            <person name="Kogle M.E."/>
            <person name="Wiebenga A."/>
            <person name="Kun R.S."/>
            <person name="Lubbers R.J."/>
            <person name="Makela M.R."/>
            <person name="Barry K."/>
            <person name="Chovatia M."/>
            <person name="Clum A."/>
            <person name="Daum C."/>
            <person name="Haridas S."/>
            <person name="He G."/>
            <person name="LaButti K."/>
            <person name="Lipzen A."/>
            <person name="Mondo S."/>
            <person name="Riley R."/>
            <person name="Salamov A."/>
            <person name="Simmons B.A."/>
            <person name="Magnuson J.K."/>
            <person name="Henrissat B."/>
            <person name="Mortensen U.H."/>
            <person name="Larsen T.O."/>
            <person name="Devries R.P."/>
            <person name="Grigoriev I.V."/>
            <person name="Machida M."/>
            <person name="Baker S.E."/>
            <person name="Andersen M.R."/>
        </authorList>
    </citation>
    <scope>NUCLEOTIDE SEQUENCE [LARGE SCALE GENOMIC DNA]</scope>
    <source>
        <strain evidence="2">CBS 121.62</strain>
    </source>
</reference>
<feature type="transmembrane region" description="Helical" evidence="1">
    <location>
        <begin position="78"/>
        <end position="102"/>
    </location>
</feature>
<keyword evidence="1" id="KW-0472">Membrane</keyword>
<dbReference type="AlphaFoldDB" id="A0A5N6H7W5"/>
<sequence>MHFAYFLSLSVFFFFHFFFSMSRLFFHILLPGSIPLVRKGCGLSLLCVYDESSYPWKYSICFVCGISSSGCLFGRSNLLPIVSVVDVLESISVLLLGVYYHLY</sequence>